<dbReference type="GO" id="GO:0003684">
    <property type="term" value="F:damaged DNA binding"/>
    <property type="evidence" value="ECO:0007669"/>
    <property type="project" value="TreeGrafter"/>
</dbReference>
<evidence type="ECO:0000313" key="1">
    <source>
        <dbReference type="EMBL" id="KAH9321743.1"/>
    </source>
</evidence>
<gene>
    <name evidence="1" type="ORF">KI387_016382</name>
</gene>
<dbReference type="PANTHER" id="PTHR23240:SF31">
    <property type="entry name" value="DNA REPAIR METALLO-BETA-LACTAMASE FAMILY PROTEIN"/>
    <property type="match status" value="1"/>
</dbReference>
<dbReference type="InterPro" id="IPR036866">
    <property type="entry name" value="RibonucZ/Hydroxyglut_hydro"/>
</dbReference>
<dbReference type="EMBL" id="JAHRHJ020000003">
    <property type="protein sequence ID" value="KAH9321743.1"/>
    <property type="molecule type" value="Genomic_DNA"/>
</dbReference>
<dbReference type="PANTHER" id="PTHR23240">
    <property type="entry name" value="DNA CROSS-LINK REPAIR PROTEIN PSO2/SNM1-RELATED"/>
    <property type="match status" value="1"/>
</dbReference>
<keyword evidence="2" id="KW-1185">Reference proteome</keyword>
<dbReference type="AlphaFoldDB" id="A0AA38GH88"/>
<sequence length="243" mass="27555">MDEGMFVELEVEEPVLIDDAENPFTVTAFDANHCPGAIMLYFEGQFGNVLHTGDCRLSFDCLSKLPRKLTLKNGKASRDYLDCLYLDCTFGKESVKMPSKYSSVKQVLRCIWNHPSASTVYLACDLLGQEEILIEISKTFGSKIYVDKSSLPEYHAIVSVLIPELLSEETSCRFHVCEGFPRLYERAKLKFAEAEKSGQPEPLFIRPSAQWYTCEERLEGVGSELIPSRRTQSVPKEAERDQF</sequence>
<proteinExistence type="predicted"/>
<organism evidence="1 2">
    <name type="scientific">Taxus chinensis</name>
    <name type="common">Chinese yew</name>
    <name type="synonym">Taxus wallichiana var. chinensis</name>
    <dbReference type="NCBI Taxonomy" id="29808"/>
    <lineage>
        <taxon>Eukaryota</taxon>
        <taxon>Viridiplantae</taxon>
        <taxon>Streptophyta</taxon>
        <taxon>Embryophyta</taxon>
        <taxon>Tracheophyta</taxon>
        <taxon>Spermatophyta</taxon>
        <taxon>Pinopsida</taxon>
        <taxon>Pinidae</taxon>
        <taxon>Conifers II</taxon>
        <taxon>Cupressales</taxon>
        <taxon>Taxaceae</taxon>
        <taxon>Taxus</taxon>
    </lineage>
</organism>
<dbReference type="SUPFAM" id="SSF56281">
    <property type="entry name" value="Metallo-hydrolase/oxidoreductase"/>
    <property type="match status" value="1"/>
</dbReference>
<dbReference type="GO" id="GO:0006303">
    <property type="term" value="P:double-strand break repair via nonhomologous end joining"/>
    <property type="evidence" value="ECO:0007669"/>
    <property type="project" value="TreeGrafter"/>
</dbReference>
<dbReference type="GO" id="GO:0036297">
    <property type="term" value="P:interstrand cross-link repair"/>
    <property type="evidence" value="ECO:0007669"/>
    <property type="project" value="TreeGrafter"/>
</dbReference>
<evidence type="ECO:0000313" key="2">
    <source>
        <dbReference type="Proteomes" id="UP000824469"/>
    </source>
</evidence>
<name>A0AA38GH88_TAXCH</name>
<accession>A0AA38GH88</accession>
<reference evidence="1 2" key="1">
    <citation type="journal article" date="2021" name="Nat. Plants">
        <title>The Taxus genome provides insights into paclitaxel biosynthesis.</title>
        <authorList>
            <person name="Xiong X."/>
            <person name="Gou J."/>
            <person name="Liao Q."/>
            <person name="Li Y."/>
            <person name="Zhou Q."/>
            <person name="Bi G."/>
            <person name="Li C."/>
            <person name="Du R."/>
            <person name="Wang X."/>
            <person name="Sun T."/>
            <person name="Guo L."/>
            <person name="Liang H."/>
            <person name="Lu P."/>
            <person name="Wu Y."/>
            <person name="Zhang Z."/>
            <person name="Ro D.K."/>
            <person name="Shang Y."/>
            <person name="Huang S."/>
            <person name="Yan J."/>
        </authorList>
    </citation>
    <scope>NUCLEOTIDE SEQUENCE [LARGE SCALE GENOMIC DNA]</scope>
    <source>
        <strain evidence="1">Ta-2019</strain>
    </source>
</reference>
<protein>
    <submittedName>
        <fullName evidence="1">Uncharacterized protein</fullName>
    </submittedName>
</protein>
<comment type="caution">
    <text evidence="1">The sequence shown here is derived from an EMBL/GenBank/DDBJ whole genome shotgun (WGS) entry which is preliminary data.</text>
</comment>
<feature type="non-terminal residue" evidence="1">
    <location>
        <position position="243"/>
    </location>
</feature>
<dbReference type="Gene3D" id="3.60.15.10">
    <property type="entry name" value="Ribonuclease Z/Hydroxyacylglutathione hydrolase-like"/>
    <property type="match status" value="1"/>
</dbReference>
<dbReference type="Proteomes" id="UP000824469">
    <property type="component" value="Unassembled WGS sequence"/>
</dbReference>
<dbReference type="GO" id="GO:0035312">
    <property type="term" value="F:5'-3' DNA exonuclease activity"/>
    <property type="evidence" value="ECO:0007669"/>
    <property type="project" value="TreeGrafter"/>
</dbReference>